<comment type="caution">
    <text evidence="1">The sequence shown here is derived from an EMBL/GenBank/DDBJ whole genome shotgun (WGS) entry which is preliminary data.</text>
</comment>
<proteinExistence type="predicted"/>
<dbReference type="RefSeq" id="WP_006378939.1">
    <property type="nucleotide sequence ID" value="NZ_JBJVNI010000017.1"/>
</dbReference>
<name>A0ABW9HXH2_9ACTN</name>
<dbReference type="Proteomes" id="UP001631957">
    <property type="component" value="Unassembled WGS sequence"/>
</dbReference>
<reference evidence="1 2" key="1">
    <citation type="submission" date="2024-12" db="EMBL/GenBank/DDBJ databases">
        <title>Forecasting of Potato common scab and diversities of Pathogenic streptomyces spp. in china.</title>
        <authorList>
            <person name="Handique U."/>
            <person name="Wu J."/>
        </authorList>
    </citation>
    <scope>NUCLEOTIDE SEQUENCE [LARGE SCALE GENOMIC DNA]</scope>
    <source>
        <strain evidence="1 2">ZRIMU1530</strain>
    </source>
</reference>
<organism evidence="1 2">
    <name type="scientific">Streptomyces niveiscabiei</name>
    <dbReference type="NCBI Taxonomy" id="164115"/>
    <lineage>
        <taxon>Bacteria</taxon>
        <taxon>Bacillati</taxon>
        <taxon>Actinomycetota</taxon>
        <taxon>Actinomycetes</taxon>
        <taxon>Kitasatosporales</taxon>
        <taxon>Streptomycetaceae</taxon>
        <taxon>Streptomyces</taxon>
    </lineage>
</organism>
<dbReference type="GeneID" id="97406694"/>
<accession>A0ABW9HXH2</accession>
<protein>
    <submittedName>
        <fullName evidence="1">Uncharacterized protein</fullName>
    </submittedName>
</protein>
<dbReference type="EMBL" id="JBJVNI010000017">
    <property type="protein sequence ID" value="MFM9612809.1"/>
    <property type="molecule type" value="Genomic_DNA"/>
</dbReference>
<keyword evidence="2" id="KW-1185">Reference proteome</keyword>
<evidence type="ECO:0000313" key="1">
    <source>
        <dbReference type="EMBL" id="MFM9612809.1"/>
    </source>
</evidence>
<evidence type="ECO:0000313" key="2">
    <source>
        <dbReference type="Proteomes" id="UP001631957"/>
    </source>
</evidence>
<sequence length="116" mass="12879">MPQPPSTTSTRDQEHTIDVVRVVVRLRGEQEPEDPTYVTFELDLLGAPLPQDSDVICLGSYHFQVRSRRYHVSTAQHEPPKVVLHVGITGRRPADLVTAAALTQDLKAYPSVASIH</sequence>
<gene>
    <name evidence="1" type="ORF">ACKI18_29415</name>
</gene>